<dbReference type="EMBL" id="CP012752">
    <property type="protein sequence ID" value="ALG09241.1"/>
    <property type="molecule type" value="Genomic_DNA"/>
</dbReference>
<dbReference type="STRING" id="860235.AOZ06_22085"/>
<dbReference type="EC" id="4.1.1.48" evidence="3"/>
<comment type="catalytic activity">
    <reaction evidence="1">
        <text>1-(2-carboxyphenylamino)-1-deoxy-D-ribulose 5-phosphate + H(+) = (1S,2R)-1-C-(indol-3-yl)glycerol 3-phosphate + CO2 + H2O</text>
        <dbReference type="Rhea" id="RHEA:23476"/>
        <dbReference type="ChEBI" id="CHEBI:15377"/>
        <dbReference type="ChEBI" id="CHEBI:15378"/>
        <dbReference type="ChEBI" id="CHEBI:16526"/>
        <dbReference type="ChEBI" id="CHEBI:58613"/>
        <dbReference type="ChEBI" id="CHEBI:58866"/>
        <dbReference type="EC" id="4.1.1.48"/>
    </reaction>
</comment>
<evidence type="ECO:0000259" key="9">
    <source>
        <dbReference type="Pfam" id="PF00218"/>
    </source>
</evidence>
<name>A0A0N9HZS6_9PSEU</name>
<dbReference type="PANTHER" id="PTHR22854">
    <property type="entry name" value="TRYPTOPHAN BIOSYNTHESIS PROTEIN"/>
    <property type="match status" value="1"/>
</dbReference>
<feature type="domain" description="Indole-3-glycerol phosphate synthase" evidence="9">
    <location>
        <begin position="13"/>
        <end position="221"/>
    </location>
</feature>
<keyword evidence="6" id="KW-0822">Tryptophan biosynthesis</keyword>
<evidence type="ECO:0000256" key="5">
    <source>
        <dbReference type="ARBA" id="ARBA00022793"/>
    </source>
</evidence>
<keyword evidence="4" id="KW-0028">Amino-acid biosynthesis</keyword>
<dbReference type="InterPro" id="IPR013798">
    <property type="entry name" value="Indole-3-glycerol_P_synth_dom"/>
</dbReference>
<dbReference type="Gene3D" id="3.20.20.70">
    <property type="entry name" value="Aldolase class I"/>
    <property type="match status" value="1"/>
</dbReference>
<reference evidence="10 11" key="1">
    <citation type="submission" date="2015-07" db="EMBL/GenBank/DDBJ databases">
        <title>Genome sequencing of Kibdelosporangium phytohabitans.</title>
        <authorList>
            <person name="Qin S."/>
            <person name="Xing K."/>
        </authorList>
    </citation>
    <scope>NUCLEOTIDE SEQUENCE [LARGE SCALE GENOMIC DNA]</scope>
    <source>
        <strain evidence="10 11">KLBMP1111</strain>
    </source>
</reference>
<evidence type="ECO:0000256" key="2">
    <source>
        <dbReference type="ARBA" id="ARBA00004696"/>
    </source>
</evidence>
<keyword evidence="8" id="KW-0456">Lyase</keyword>
<sequence length="227" mass="23750">MTTANRFTRTLLEAPTPVIAEVKPRTGDGNDLLRGRSAAAIALEYAAAGAACLSVVTGRWFGGSVDLLRTVASATGLPVLQKDFIIREKQLETARALGASAVLLTARLLTASSLRRMSGQALSLGLTPFVEVTDEEEIDAVPHPQDSVIAVNNKNIEQRELDAGELGRSLRLLPAVRATGTPCPVSASGIDTPVQAAALLDAGYAGLLVGTTLLRAANVDEWLGALR</sequence>
<evidence type="ECO:0000256" key="8">
    <source>
        <dbReference type="ARBA" id="ARBA00023239"/>
    </source>
</evidence>
<accession>A0A0N9HZS6</accession>
<comment type="pathway">
    <text evidence="2">Amino-acid biosynthesis; L-tryptophan biosynthesis; L-tryptophan from chorismate: step 4/5.</text>
</comment>
<evidence type="ECO:0000256" key="1">
    <source>
        <dbReference type="ARBA" id="ARBA00001633"/>
    </source>
</evidence>
<evidence type="ECO:0000256" key="4">
    <source>
        <dbReference type="ARBA" id="ARBA00022605"/>
    </source>
</evidence>
<evidence type="ECO:0000256" key="3">
    <source>
        <dbReference type="ARBA" id="ARBA00012362"/>
    </source>
</evidence>
<dbReference type="AlphaFoldDB" id="A0A0N9HZS6"/>
<evidence type="ECO:0000256" key="7">
    <source>
        <dbReference type="ARBA" id="ARBA00023141"/>
    </source>
</evidence>
<evidence type="ECO:0000313" key="10">
    <source>
        <dbReference type="EMBL" id="ALG09241.1"/>
    </source>
</evidence>
<dbReference type="GO" id="GO:0004640">
    <property type="term" value="F:phosphoribosylanthranilate isomerase activity"/>
    <property type="evidence" value="ECO:0007669"/>
    <property type="project" value="TreeGrafter"/>
</dbReference>
<keyword evidence="11" id="KW-1185">Reference proteome</keyword>
<protein>
    <recommendedName>
        <fullName evidence="3">indole-3-glycerol-phosphate synthase</fullName>
        <ecNumber evidence="3">4.1.1.48</ecNumber>
    </recommendedName>
</protein>
<dbReference type="Proteomes" id="UP000063699">
    <property type="component" value="Chromosome"/>
</dbReference>
<dbReference type="Pfam" id="PF00218">
    <property type="entry name" value="IGPS"/>
    <property type="match status" value="1"/>
</dbReference>
<evidence type="ECO:0000313" key="11">
    <source>
        <dbReference type="Proteomes" id="UP000063699"/>
    </source>
</evidence>
<dbReference type="InterPro" id="IPR013785">
    <property type="entry name" value="Aldolase_TIM"/>
</dbReference>
<dbReference type="OrthoDB" id="7845323at2"/>
<dbReference type="PANTHER" id="PTHR22854:SF2">
    <property type="entry name" value="INDOLE-3-GLYCEROL-PHOSPHATE SYNTHASE"/>
    <property type="match status" value="1"/>
</dbReference>
<dbReference type="UniPathway" id="UPA00035">
    <property type="reaction ID" value="UER00043"/>
</dbReference>
<dbReference type="SUPFAM" id="SSF51366">
    <property type="entry name" value="Ribulose-phoshate binding barrel"/>
    <property type="match status" value="1"/>
</dbReference>
<keyword evidence="7" id="KW-0057">Aromatic amino acid biosynthesis</keyword>
<organism evidence="10 11">
    <name type="scientific">Kibdelosporangium phytohabitans</name>
    <dbReference type="NCBI Taxonomy" id="860235"/>
    <lineage>
        <taxon>Bacteria</taxon>
        <taxon>Bacillati</taxon>
        <taxon>Actinomycetota</taxon>
        <taxon>Actinomycetes</taxon>
        <taxon>Pseudonocardiales</taxon>
        <taxon>Pseudonocardiaceae</taxon>
        <taxon>Kibdelosporangium</taxon>
    </lineage>
</organism>
<dbReference type="GO" id="GO:0004425">
    <property type="term" value="F:indole-3-glycerol-phosphate synthase activity"/>
    <property type="evidence" value="ECO:0007669"/>
    <property type="project" value="UniProtKB-EC"/>
</dbReference>
<dbReference type="InterPro" id="IPR045186">
    <property type="entry name" value="Indole-3-glycerol_P_synth"/>
</dbReference>
<dbReference type="RefSeq" id="WP_054291145.1">
    <property type="nucleotide sequence ID" value="NZ_CP012752.1"/>
</dbReference>
<dbReference type="GO" id="GO:0000162">
    <property type="term" value="P:L-tryptophan biosynthetic process"/>
    <property type="evidence" value="ECO:0007669"/>
    <property type="project" value="UniProtKB-UniPathway"/>
</dbReference>
<gene>
    <name evidence="10" type="ORF">AOZ06_22085</name>
</gene>
<proteinExistence type="predicted"/>
<dbReference type="InterPro" id="IPR011060">
    <property type="entry name" value="RibuloseP-bd_barrel"/>
</dbReference>
<keyword evidence="5" id="KW-0210">Decarboxylase</keyword>
<evidence type="ECO:0000256" key="6">
    <source>
        <dbReference type="ARBA" id="ARBA00022822"/>
    </source>
</evidence>
<dbReference type="KEGG" id="kphy:AOZ06_22085"/>